<accession>A0A1W6KER4</accession>
<dbReference type="InterPro" id="IPR000132">
    <property type="entry name" value="Nitrilase/CN_hydratase_CS"/>
</dbReference>
<dbReference type="EC" id="3.5.5.7" evidence="4"/>
<dbReference type="Gene3D" id="3.60.110.10">
    <property type="entry name" value="Carbon-nitrogen hydrolase"/>
    <property type="match status" value="1"/>
</dbReference>
<dbReference type="GeneID" id="77257784"/>
<dbReference type="GO" id="GO:0018762">
    <property type="term" value="F:aliphatic nitrilase activity"/>
    <property type="evidence" value="ECO:0007669"/>
    <property type="project" value="UniProtKB-EC"/>
</dbReference>
<evidence type="ECO:0000256" key="2">
    <source>
        <dbReference type="PROSITE-ProRule" id="PRU10139"/>
    </source>
</evidence>
<dbReference type="InterPro" id="IPR003010">
    <property type="entry name" value="C-N_Hydrolase"/>
</dbReference>
<dbReference type="PANTHER" id="PTHR46044:SF1">
    <property type="entry name" value="CN HYDROLASE DOMAIN-CONTAINING PROTEIN"/>
    <property type="match status" value="1"/>
</dbReference>
<reference evidence="4 5" key="1">
    <citation type="submission" date="2017-04" db="EMBL/GenBank/DDBJ databases">
        <title>Genome Sequence of Marinobacter salarius strain SMR5 Isolated from a culture of the Diatom Skeletonema marinoi.</title>
        <authorList>
            <person name="Topel M."/>
            <person name="Pinder M.I.M."/>
            <person name="Johansson O.N."/>
            <person name="Kourtchenko O."/>
            <person name="Godhe A."/>
            <person name="Clarke A.K."/>
        </authorList>
    </citation>
    <scope>NUCLEOTIDE SEQUENCE [LARGE SCALE GENOMIC DNA]</scope>
    <source>
        <strain evidence="4 5">SMR5</strain>
    </source>
</reference>
<dbReference type="RefSeq" id="WP_085681809.1">
    <property type="nucleotide sequence ID" value="NZ_CP020931.1"/>
</dbReference>
<evidence type="ECO:0000313" key="5">
    <source>
        <dbReference type="Proteomes" id="UP000193100"/>
    </source>
</evidence>
<dbReference type="Proteomes" id="UP000193100">
    <property type="component" value="Chromosome"/>
</dbReference>
<dbReference type="CDD" id="cd07564">
    <property type="entry name" value="nitrilases_CHs"/>
    <property type="match status" value="1"/>
</dbReference>
<evidence type="ECO:0000256" key="1">
    <source>
        <dbReference type="ARBA" id="ARBA00008129"/>
    </source>
</evidence>
<protein>
    <submittedName>
        <fullName evidence="4">Nitrilase</fullName>
        <ecNumber evidence="4">3.5.5.7</ecNumber>
    </submittedName>
</protein>
<proteinExistence type="inferred from homology"/>
<dbReference type="SUPFAM" id="SSF56317">
    <property type="entry name" value="Carbon-nitrogen hydrolase"/>
    <property type="match status" value="1"/>
</dbReference>
<dbReference type="InterPro" id="IPR044149">
    <property type="entry name" value="Nitrilases_CHs"/>
</dbReference>
<dbReference type="Pfam" id="PF00795">
    <property type="entry name" value="CN_hydrolase"/>
    <property type="match status" value="1"/>
</dbReference>
<dbReference type="PANTHER" id="PTHR46044">
    <property type="entry name" value="NITRILASE"/>
    <property type="match status" value="1"/>
</dbReference>
<dbReference type="PROSITE" id="PS50263">
    <property type="entry name" value="CN_HYDROLASE"/>
    <property type="match status" value="1"/>
</dbReference>
<sequence length="312" mass="34805">MIKLAIVQEPPVFLDREKTIARAVQLVQDAANQGARLIVFSEAFIPGYPVWIWRLKPGGDWGLSEQLHRRLLDNAVQLGSDQLRPLLEVAKEMQVTIVCGIDERDEDTSRATLYNSVITISPQGTVQNCHRKLMPTNPERMVWGFGDASGMKVIDTPVGRVGSLVCWENYMPLARYALFAQGIDIYIAPTYDSGDRWIRTLQHIAREGGCWVLGAGNVLRTSDLPADFPEVERLYPDKEEWINSGDSVVISPAGEIVAGPLRKETGLLLADIDVTEVNAARRSLDIVGHYARPDIFSLQVNTRPQRPVSFNE</sequence>
<dbReference type="InterPro" id="IPR036526">
    <property type="entry name" value="C-N_Hydrolase_sf"/>
</dbReference>
<dbReference type="EMBL" id="CP020931">
    <property type="protein sequence ID" value="ARM85887.1"/>
    <property type="molecule type" value="Genomic_DNA"/>
</dbReference>
<feature type="domain" description="CN hydrolase" evidence="3">
    <location>
        <begin position="2"/>
        <end position="274"/>
    </location>
</feature>
<dbReference type="AlphaFoldDB" id="A0A1W6KER4"/>
<evidence type="ECO:0000313" key="4">
    <source>
        <dbReference type="EMBL" id="ARM85887.1"/>
    </source>
</evidence>
<feature type="active site" description="Proton acceptor" evidence="2">
    <location>
        <position position="42"/>
    </location>
</feature>
<dbReference type="PROSITE" id="PS00920">
    <property type="entry name" value="NITRIL_CHT_1"/>
    <property type="match status" value="1"/>
</dbReference>
<evidence type="ECO:0000259" key="3">
    <source>
        <dbReference type="PROSITE" id="PS50263"/>
    </source>
</evidence>
<gene>
    <name evidence="4" type="ORF">MARSALSMR5_03867</name>
</gene>
<organism evidence="4 5">
    <name type="scientific">Marinobacter salarius</name>
    <dbReference type="NCBI Taxonomy" id="1420917"/>
    <lineage>
        <taxon>Bacteria</taxon>
        <taxon>Pseudomonadati</taxon>
        <taxon>Pseudomonadota</taxon>
        <taxon>Gammaproteobacteria</taxon>
        <taxon>Pseudomonadales</taxon>
        <taxon>Marinobacteraceae</taxon>
        <taxon>Marinobacter</taxon>
    </lineage>
</organism>
<comment type="similarity">
    <text evidence="1">Belongs to the carbon-nitrogen hydrolase superfamily. Nitrilase family.</text>
</comment>
<keyword evidence="4" id="KW-0378">Hydrolase</keyword>
<name>A0A1W6KER4_9GAMM</name>